<gene>
    <name evidence="1" type="ORF">A45J_1733</name>
</gene>
<comment type="caution">
    <text evidence="1">The sequence shown here is derived from an EMBL/GenBank/DDBJ whole genome shotgun (WGS) entry which is preliminary data.</text>
</comment>
<reference evidence="1" key="1">
    <citation type="submission" date="2019-10" db="EMBL/GenBank/DDBJ databases">
        <title>Metagenomic sequencing of thiosulfate-disproportionating enrichment culture.</title>
        <authorList>
            <person name="Umezawa K."/>
            <person name="Kojima H."/>
            <person name="Fukui M."/>
        </authorList>
    </citation>
    <scope>NUCLEOTIDE SEQUENCE</scope>
    <source>
        <strain evidence="1">45J</strain>
    </source>
</reference>
<sequence>MWFKKNKNNISCPECNGRMEVTAIITDSGSLPDYYEIRRKYKCRSRKCRHECSSIELIAINGDIQSIADDLNKLYSSIDTLNASLKTLLQAAHKLQEVKGSVVYKGPIMN</sequence>
<dbReference type="EMBL" id="BLAB01000001">
    <property type="protein sequence ID" value="GER93975.1"/>
    <property type="molecule type" value="Genomic_DNA"/>
</dbReference>
<protein>
    <submittedName>
        <fullName evidence="1">Uncharacterized protein</fullName>
    </submittedName>
</protein>
<proteinExistence type="predicted"/>
<name>A0A5J4L182_9ZZZZ</name>
<organism evidence="1">
    <name type="scientific">hot springs metagenome</name>
    <dbReference type="NCBI Taxonomy" id="433727"/>
    <lineage>
        <taxon>unclassified sequences</taxon>
        <taxon>metagenomes</taxon>
        <taxon>ecological metagenomes</taxon>
    </lineage>
</organism>
<evidence type="ECO:0000313" key="1">
    <source>
        <dbReference type="EMBL" id="GER93975.1"/>
    </source>
</evidence>
<dbReference type="AlphaFoldDB" id="A0A5J4L182"/>
<accession>A0A5J4L182</accession>